<dbReference type="RefSeq" id="WP_379598976.1">
    <property type="nucleotide sequence ID" value="NZ_JBHRTN010000019.1"/>
</dbReference>
<evidence type="ECO:0000313" key="1">
    <source>
        <dbReference type="EMBL" id="MFC3127154.1"/>
    </source>
</evidence>
<dbReference type="EMBL" id="JBHRTN010000019">
    <property type="protein sequence ID" value="MFC3127154.1"/>
    <property type="molecule type" value="Genomic_DNA"/>
</dbReference>
<name>A0ABV7G363_9PROT</name>
<sequence>MRISTSLDAEVLLDELTQLQYELTKMKGKLLKQHRECLRGSPIEDDVERVTRGLDSLSGAIERLTRRRGQFIGEIEAAGPQGSA</sequence>
<organism evidence="1 2">
    <name type="scientific">Teichococcus globiformis</name>
    <dbReference type="NCBI Taxonomy" id="2307229"/>
    <lineage>
        <taxon>Bacteria</taxon>
        <taxon>Pseudomonadati</taxon>
        <taxon>Pseudomonadota</taxon>
        <taxon>Alphaproteobacteria</taxon>
        <taxon>Acetobacterales</taxon>
        <taxon>Roseomonadaceae</taxon>
        <taxon>Roseomonas</taxon>
    </lineage>
</organism>
<reference evidence="2" key="1">
    <citation type="journal article" date="2019" name="Int. J. Syst. Evol. Microbiol.">
        <title>The Global Catalogue of Microorganisms (GCM) 10K type strain sequencing project: providing services to taxonomists for standard genome sequencing and annotation.</title>
        <authorList>
            <consortium name="The Broad Institute Genomics Platform"/>
            <consortium name="The Broad Institute Genome Sequencing Center for Infectious Disease"/>
            <person name="Wu L."/>
            <person name="Ma J."/>
        </authorList>
    </citation>
    <scope>NUCLEOTIDE SEQUENCE [LARGE SCALE GENOMIC DNA]</scope>
    <source>
        <strain evidence="2">KCTC 52094</strain>
    </source>
</reference>
<dbReference type="Proteomes" id="UP001595593">
    <property type="component" value="Unassembled WGS sequence"/>
</dbReference>
<comment type="caution">
    <text evidence="1">The sequence shown here is derived from an EMBL/GenBank/DDBJ whole genome shotgun (WGS) entry which is preliminary data.</text>
</comment>
<evidence type="ECO:0000313" key="2">
    <source>
        <dbReference type="Proteomes" id="UP001595593"/>
    </source>
</evidence>
<gene>
    <name evidence="1" type="ORF">ACFOD4_18965</name>
</gene>
<accession>A0ABV7G363</accession>
<protein>
    <submittedName>
        <fullName evidence="1">Uncharacterized protein</fullName>
    </submittedName>
</protein>
<keyword evidence="2" id="KW-1185">Reference proteome</keyword>
<proteinExistence type="predicted"/>